<name>I0EMS7_HELC0</name>
<gene>
    <name evidence="2" type="ordered locus">HCW_04895</name>
</gene>
<dbReference type="HOGENOM" id="CLU_1693085_0_0_7"/>
<accession>I0EMS7</accession>
<dbReference type="RefSeq" id="WP_014661116.1">
    <property type="nucleotide sequence ID" value="NC_017737.1"/>
</dbReference>
<keyword evidence="3" id="KW-1185">Reference proteome</keyword>
<organism evidence="2 3">
    <name type="scientific">Helicobacter cetorum (strain ATCC BAA-429 / MIT 00-7128)</name>
    <dbReference type="NCBI Taxonomy" id="182217"/>
    <lineage>
        <taxon>Bacteria</taxon>
        <taxon>Pseudomonadati</taxon>
        <taxon>Campylobacterota</taxon>
        <taxon>Epsilonproteobacteria</taxon>
        <taxon>Campylobacterales</taxon>
        <taxon>Helicobacteraceae</taxon>
        <taxon>Helicobacter</taxon>
    </lineage>
</organism>
<feature type="region of interest" description="Disordered" evidence="1">
    <location>
        <begin position="127"/>
        <end position="147"/>
    </location>
</feature>
<dbReference type="AlphaFoldDB" id="I0EMS7"/>
<sequence>MQNILNWHLYKLNKKLDKFELEGSLCFGNNKLVENCYSIKKPSNIGLQEKNIQKDIETSRWLTEIQRERNLIIERKQKEEQSKRFQKAYQAFLENCKPNGIKRFDYDEGYGKFLAECNDNHTEQPLEKPLNNNLNSQNTNKKPQNNIKMFDYFNNPMLRY</sequence>
<protein>
    <submittedName>
        <fullName evidence="2">Uncharacterized protein</fullName>
    </submittedName>
</protein>
<evidence type="ECO:0000256" key="1">
    <source>
        <dbReference type="SAM" id="MobiDB-lite"/>
    </source>
</evidence>
<dbReference type="STRING" id="182217.HCW_04895"/>
<dbReference type="Proteomes" id="UP000005010">
    <property type="component" value="Chromosome"/>
</dbReference>
<reference evidence="3" key="1">
    <citation type="submission" date="2012-04" db="EMBL/GenBank/DDBJ databases">
        <title>Complete genome sequence of Helicobacter cetorum strain MIT 00-7128.</title>
        <authorList>
            <person name="Kersulyte D."/>
            <person name="Berg D.E."/>
        </authorList>
    </citation>
    <scope>NUCLEOTIDE SEQUENCE [LARGE SCALE GENOMIC DNA]</scope>
    <source>
        <strain evidence="3">MIT 00-7128</strain>
    </source>
</reference>
<evidence type="ECO:0000313" key="3">
    <source>
        <dbReference type="Proteomes" id="UP000005010"/>
    </source>
</evidence>
<dbReference type="EMBL" id="CP003479">
    <property type="protein sequence ID" value="AFI04246.1"/>
    <property type="molecule type" value="Genomic_DNA"/>
</dbReference>
<feature type="compositionally biased region" description="Low complexity" evidence="1">
    <location>
        <begin position="131"/>
        <end position="140"/>
    </location>
</feature>
<proteinExistence type="predicted"/>
<dbReference type="PATRIC" id="fig|182217.3.peg.1042"/>
<dbReference type="KEGG" id="hce:HCW_04895"/>
<evidence type="ECO:0000313" key="2">
    <source>
        <dbReference type="EMBL" id="AFI04246.1"/>
    </source>
</evidence>